<dbReference type="RefSeq" id="WP_269284207.1">
    <property type="nucleotide sequence ID" value="NZ_JAPVOI010000004.1"/>
</dbReference>
<reference evidence="1" key="1">
    <citation type="submission" date="2022-10" db="EMBL/GenBank/DDBJ databases">
        <title>Whole genome sequencing of three plant growth promoting bacteria isolated from Vachellia tortilis subsp. raddiana in Morocco.</title>
        <authorList>
            <person name="Hnini M."/>
            <person name="Zouagui R."/>
            <person name="Zouagui H."/>
            <person name="Chemao Elfihri M.-W."/>
            <person name="Ibrahimi A."/>
            <person name="Sbabou L."/>
            <person name="Aurag J."/>
        </authorList>
    </citation>
    <scope>NUCLEOTIDE SEQUENCE</scope>
    <source>
        <strain evidence="1">LMR678</strain>
    </source>
</reference>
<protein>
    <submittedName>
        <fullName evidence="1">Uncharacterized protein</fullName>
    </submittedName>
</protein>
<proteinExistence type="predicted"/>
<evidence type="ECO:0000313" key="2">
    <source>
        <dbReference type="Proteomes" id="UP001079430"/>
    </source>
</evidence>
<evidence type="ECO:0000313" key="1">
    <source>
        <dbReference type="EMBL" id="MCZ4093046.1"/>
    </source>
</evidence>
<sequence>MSAAERRGVAQGIRSQIDEKIANVTRAVQDGNMDAREAIKGLKDLSSRAARMTN</sequence>
<organism evidence="1 2">
    <name type="scientific">Sinorhizobium psoraleae</name>
    <dbReference type="NCBI Taxonomy" id="520838"/>
    <lineage>
        <taxon>Bacteria</taxon>
        <taxon>Pseudomonadati</taxon>
        <taxon>Pseudomonadota</taxon>
        <taxon>Alphaproteobacteria</taxon>
        <taxon>Hyphomicrobiales</taxon>
        <taxon>Rhizobiaceae</taxon>
        <taxon>Sinorhizobium/Ensifer group</taxon>
        <taxon>Sinorhizobium</taxon>
    </lineage>
</organism>
<name>A0ABT4KNZ4_9HYPH</name>
<dbReference type="Proteomes" id="UP001079430">
    <property type="component" value="Unassembled WGS sequence"/>
</dbReference>
<comment type="caution">
    <text evidence="1">The sequence shown here is derived from an EMBL/GenBank/DDBJ whole genome shotgun (WGS) entry which is preliminary data.</text>
</comment>
<keyword evidence="2" id="KW-1185">Reference proteome</keyword>
<dbReference type="EMBL" id="JAPVOI010000004">
    <property type="protein sequence ID" value="MCZ4093046.1"/>
    <property type="molecule type" value="Genomic_DNA"/>
</dbReference>
<accession>A0ABT4KNZ4</accession>
<gene>
    <name evidence="1" type="ORF">O3W52_24155</name>
</gene>